<feature type="modified residue" description="4-aspartylphosphate" evidence="1">
    <location>
        <position position="59"/>
    </location>
</feature>
<dbReference type="Proteomes" id="UP000610456">
    <property type="component" value="Unassembled WGS sequence"/>
</dbReference>
<evidence type="ECO:0000259" key="2">
    <source>
        <dbReference type="PROSITE" id="PS50110"/>
    </source>
</evidence>
<accession>A0A918W264</accession>
<evidence type="ECO:0000313" key="4">
    <source>
        <dbReference type="Proteomes" id="UP000610456"/>
    </source>
</evidence>
<gene>
    <name evidence="3" type="ORF">GCM10007103_31040</name>
</gene>
<name>A0A918W264_9FLAO</name>
<dbReference type="RefSeq" id="WP_189605759.1">
    <property type="nucleotide sequence ID" value="NZ_BMXB01000018.1"/>
</dbReference>
<dbReference type="AlphaFoldDB" id="A0A918W264"/>
<reference evidence="3" key="1">
    <citation type="journal article" date="2014" name="Int. J. Syst. Evol. Microbiol.">
        <title>Complete genome sequence of Corynebacterium casei LMG S-19264T (=DSM 44701T), isolated from a smear-ripened cheese.</title>
        <authorList>
            <consortium name="US DOE Joint Genome Institute (JGI-PGF)"/>
            <person name="Walter F."/>
            <person name="Albersmeier A."/>
            <person name="Kalinowski J."/>
            <person name="Ruckert C."/>
        </authorList>
    </citation>
    <scope>NUCLEOTIDE SEQUENCE</scope>
    <source>
        <strain evidence="3">KCTC 12719</strain>
    </source>
</reference>
<evidence type="ECO:0000256" key="1">
    <source>
        <dbReference type="PROSITE-ProRule" id="PRU00169"/>
    </source>
</evidence>
<proteinExistence type="predicted"/>
<comment type="caution">
    <text evidence="3">The sequence shown here is derived from an EMBL/GenBank/DDBJ whole genome shotgun (WGS) entry which is preliminary data.</text>
</comment>
<dbReference type="PANTHER" id="PTHR45566">
    <property type="entry name" value="HTH-TYPE TRANSCRIPTIONAL REGULATOR YHJB-RELATED"/>
    <property type="match status" value="1"/>
</dbReference>
<feature type="domain" description="Response regulatory" evidence="2">
    <location>
        <begin position="4"/>
        <end position="130"/>
    </location>
</feature>
<dbReference type="InterPro" id="IPR051015">
    <property type="entry name" value="EvgA-like"/>
</dbReference>
<protein>
    <recommendedName>
        <fullName evidence="2">Response regulatory domain-containing protein</fullName>
    </recommendedName>
</protein>
<dbReference type="InterPro" id="IPR001789">
    <property type="entry name" value="Sig_transdc_resp-reg_receiver"/>
</dbReference>
<dbReference type="Pfam" id="PF19355">
    <property type="entry name" value="DUF5932"/>
    <property type="match status" value="1"/>
</dbReference>
<keyword evidence="1" id="KW-0597">Phosphoprotein</keyword>
<evidence type="ECO:0000313" key="3">
    <source>
        <dbReference type="EMBL" id="GHA47899.1"/>
    </source>
</evidence>
<keyword evidence="4" id="KW-1185">Reference proteome</keyword>
<organism evidence="3 4">
    <name type="scientific">Salinimicrobium marinum</name>
    <dbReference type="NCBI Taxonomy" id="680283"/>
    <lineage>
        <taxon>Bacteria</taxon>
        <taxon>Pseudomonadati</taxon>
        <taxon>Bacteroidota</taxon>
        <taxon>Flavobacteriia</taxon>
        <taxon>Flavobacteriales</taxon>
        <taxon>Flavobacteriaceae</taxon>
        <taxon>Salinimicrobium</taxon>
    </lineage>
</organism>
<dbReference type="GO" id="GO:0000160">
    <property type="term" value="P:phosphorelay signal transduction system"/>
    <property type="evidence" value="ECO:0007669"/>
    <property type="project" value="InterPro"/>
</dbReference>
<reference evidence="3" key="2">
    <citation type="submission" date="2020-09" db="EMBL/GenBank/DDBJ databases">
        <authorList>
            <person name="Sun Q."/>
            <person name="Kim S."/>
        </authorList>
    </citation>
    <scope>NUCLEOTIDE SEQUENCE</scope>
    <source>
        <strain evidence="3">KCTC 12719</strain>
    </source>
</reference>
<dbReference type="SUPFAM" id="SSF52172">
    <property type="entry name" value="CheY-like"/>
    <property type="match status" value="1"/>
</dbReference>
<dbReference type="PROSITE" id="PS50110">
    <property type="entry name" value="RESPONSE_REGULATORY"/>
    <property type="match status" value="1"/>
</dbReference>
<dbReference type="InterPro" id="IPR045976">
    <property type="entry name" value="DUF5932"/>
</dbReference>
<sequence length="219" mass="24975">MFKKVLVAEDIDAVNSALKKFLLGIGIQEVVHASYCDEAYLKCKKAHLEQSPFDLLICDLSFRQDHRDETIRSGEELALILKKEIPETKIIIHSIEDQPGRVKKIISYVDGYVCKGRNGMNHLEQAINHVYQGKTYISPDIEQTLQQKNVKELSDYDLSILKHLSQGYTQDQISSRFREQGLAPFSKSSIEKKLKDLREEFGANTNPQLISIVITLQLI</sequence>
<dbReference type="InterPro" id="IPR011006">
    <property type="entry name" value="CheY-like_superfamily"/>
</dbReference>
<dbReference type="PANTHER" id="PTHR45566:SF1">
    <property type="entry name" value="HTH-TYPE TRANSCRIPTIONAL REGULATOR YHJB-RELATED"/>
    <property type="match status" value="1"/>
</dbReference>
<dbReference type="Gene3D" id="3.40.50.2300">
    <property type="match status" value="1"/>
</dbReference>
<dbReference type="EMBL" id="BMXB01000018">
    <property type="protein sequence ID" value="GHA47899.1"/>
    <property type="molecule type" value="Genomic_DNA"/>
</dbReference>